<dbReference type="GO" id="GO:0009100">
    <property type="term" value="P:glycoprotein metabolic process"/>
    <property type="evidence" value="ECO:0007669"/>
    <property type="project" value="UniProtKB-ARBA"/>
</dbReference>
<gene>
    <name evidence="2" type="ORF">E5356_05650</name>
</gene>
<protein>
    <submittedName>
        <fullName evidence="2">LicD family protein</fullName>
    </submittedName>
</protein>
<proteinExistence type="predicted"/>
<comment type="caution">
    <text evidence="2">The sequence shown here is derived from an EMBL/GenBank/DDBJ whole genome shotgun (WGS) entry which is preliminary data.</text>
</comment>
<dbReference type="PANTHER" id="PTHR43404:SF2">
    <property type="entry name" value="LIPOPOLYSACCHARIDE CHOLINEPHOSPHOTRANSFERASE LICD"/>
    <property type="match status" value="1"/>
</dbReference>
<sequence>MDNIDTYMQRRIWDTEMEVLDVIDKVCRENGLKYSLAYGSMIGVVRHGGFIPWDDDMDIWMLREDYEKFIGIWENNPVDGYFLLRQETSPEYPQNFAKIRKCNTAFVSAGEENTNYHHGIFVDIFPMDDVANNNFKAKIQGYCALFYMLYCRGYASTRDGKFMYWGGRLLLDVMPDALKKKLKKFFFRRITKYNGGDSKRVACFVTAPDSFIYYDKELFYEYDDVKFDTHVYMCNKDADSLLRSYYGDYMKLPPVEERVLKHHPVIVDFEKEYWMK</sequence>
<organism evidence="2 3">
    <name type="scientific">Bacteroides acidifaciens</name>
    <dbReference type="NCBI Taxonomy" id="85831"/>
    <lineage>
        <taxon>Bacteria</taxon>
        <taxon>Pseudomonadati</taxon>
        <taxon>Bacteroidota</taxon>
        <taxon>Bacteroidia</taxon>
        <taxon>Bacteroidales</taxon>
        <taxon>Bacteroidaceae</taxon>
        <taxon>Bacteroides</taxon>
    </lineage>
</organism>
<dbReference type="InterPro" id="IPR007074">
    <property type="entry name" value="LicD/FKTN/FKRP_NTP_transf"/>
</dbReference>
<keyword evidence="3" id="KW-1185">Reference proteome</keyword>
<evidence type="ECO:0000313" key="2">
    <source>
        <dbReference type="EMBL" id="TGY06781.1"/>
    </source>
</evidence>
<dbReference type="EMBL" id="SRZA01000010">
    <property type="protein sequence ID" value="TGY06781.1"/>
    <property type="molecule type" value="Genomic_DNA"/>
</dbReference>
<dbReference type="AlphaFoldDB" id="A0A4S2AZ54"/>
<evidence type="ECO:0000259" key="1">
    <source>
        <dbReference type="Pfam" id="PF04991"/>
    </source>
</evidence>
<dbReference type="PANTHER" id="PTHR43404">
    <property type="entry name" value="LIPOPOLYSACCHARIDE CHOLINEPHOSPHOTRANSFERASE LICD"/>
    <property type="match status" value="1"/>
</dbReference>
<dbReference type="InterPro" id="IPR052942">
    <property type="entry name" value="LPS_cholinephosphotransferase"/>
</dbReference>
<name>A0A4S2AZ54_9BACE</name>
<feature type="domain" description="LicD/FKTN/FKRP nucleotidyltransferase" evidence="1">
    <location>
        <begin position="27"/>
        <end position="247"/>
    </location>
</feature>
<reference evidence="2 3" key="1">
    <citation type="submission" date="2019-04" db="EMBL/GenBank/DDBJ databases">
        <title>Microbes associate with the intestines of laboratory mice.</title>
        <authorList>
            <person name="Navarre W."/>
            <person name="Wong E."/>
            <person name="Huang K."/>
            <person name="Tropini C."/>
            <person name="Ng K."/>
            <person name="Yu B."/>
        </authorList>
    </citation>
    <scope>NUCLEOTIDE SEQUENCE [LARGE SCALE GENOMIC DNA]</scope>
    <source>
        <strain evidence="2 3">NM70_E10</strain>
    </source>
</reference>
<dbReference type="Pfam" id="PF04991">
    <property type="entry name" value="LicD"/>
    <property type="match status" value="1"/>
</dbReference>
<evidence type="ECO:0000313" key="3">
    <source>
        <dbReference type="Proteomes" id="UP000305751"/>
    </source>
</evidence>
<dbReference type="RefSeq" id="WP_136013844.1">
    <property type="nucleotide sequence ID" value="NZ_CANSQH010000016.1"/>
</dbReference>
<accession>A0A4S2AZ54</accession>
<dbReference type="Proteomes" id="UP000305751">
    <property type="component" value="Unassembled WGS sequence"/>
</dbReference>